<keyword evidence="3" id="KW-0547">Nucleotide-binding</keyword>
<dbReference type="NCBIfam" id="TIGR01189">
    <property type="entry name" value="ccmA"/>
    <property type="match status" value="1"/>
</dbReference>
<evidence type="ECO:0000259" key="8">
    <source>
        <dbReference type="PROSITE" id="PS50893"/>
    </source>
</evidence>
<dbReference type="PANTHER" id="PTHR43499:SF1">
    <property type="entry name" value="ABC TRANSPORTER I FAMILY MEMBER 1"/>
    <property type="match status" value="1"/>
</dbReference>
<dbReference type="SUPFAM" id="SSF52540">
    <property type="entry name" value="P-loop containing nucleoside triphosphate hydrolases"/>
    <property type="match status" value="1"/>
</dbReference>
<keyword evidence="7" id="KW-0472">Membrane</keyword>
<keyword evidence="6" id="KW-1278">Translocase</keyword>
<evidence type="ECO:0000256" key="6">
    <source>
        <dbReference type="ARBA" id="ARBA00022967"/>
    </source>
</evidence>
<evidence type="ECO:0000256" key="2">
    <source>
        <dbReference type="ARBA" id="ARBA00022448"/>
    </source>
</evidence>
<evidence type="ECO:0000256" key="4">
    <source>
        <dbReference type="ARBA" id="ARBA00022748"/>
    </source>
</evidence>
<dbReference type="Pfam" id="PF00005">
    <property type="entry name" value="ABC_tran"/>
    <property type="match status" value="1"/>
</dbReference>
<dbReference type="PROSITE" id="PS00211">
    <property type="entry name" value="ABC_TRANSPORTER_1"/>
    <property type="match status" value="1"/>
</dbReference>
<evidence type="ECO:0000256" key="5">
    <source>
        <dbReference type="ARBA" id="ARBA00022840"/>
    </source>
</evidence>
<dbReference type="GO" id="GO:0005524">
    <property type="term" value="F:ATP binding"/>
    <property type="evidence" value="ECO:0007669"/>
    <property type="project" value="UniProtKB-KW"/>
</dbReference>
<dbReference type="GO" id="GO:0016887">
    <property type="term" value="F:ATP hydrolysis activity"/>
    <property type="evidence" value="ECO:0007669"/>
    <property type="project" value="InterPro"/>
</dbReference>
<evidence type="ECO:0000256" key="3">
    <source>
        <dbReference type="ARBA" id="ARBA00022741"/>
    </source>
</evidence>
<accession>A0A2U8WEV1</accession>
<dbReference type="OrthoDB" id="9800654at2"/>
<dbReference type="PROSITE" id="PS50893">
    <property type="entry name" value="ABC_TRANSPORTER_2"/>
    <property type="match status" value="1"/>
</dbReference>
<keyword evidence="10" id="KW-1185">Reference proteome</keyword>
<protein>
    <submittedName>
        <fullName evidence="9">Heme ABC exporter ATP-binding protein CcmA</fullName>
    </submittedName>
</protein>
<proteinExistence type="inferred from homology"/>
<dbReference type="GO" id="GO:0017004">
    <property type="term" value="P:cytochrome complex assembly"/>
    <property type="evidence" value="ECO:0007669"/>
    <property type="project" value="UniProtKB-KW"/>
</dbReference>
<keyword evidence="4" id="KW-0201">Cytochrome c-type biogenesis</keyword>
<organism evidence="9 10">
    <name type="scientific">Methylobacterium durans</name>
    <dbReference type="NCBI Taxonomy" id="2202825"/>
    <lineage>
        <taxon>Bacteria</taxon>
        <taxon>Pseudomonadati</taxon>
        <taxon>Pseudomonadota</taxon>
        <taxon>Alphaproteobacteria</taxon>
        <taxon>Hyphomicrobiales</taxon>
        <taxon>Methylobacteriaceae</taxon>
        <taxon>Methylobacterium</taxon>
    </lineage>
</organism>
<dbReference type="InterPro" id="IPR027417">
    <property type="entry name" value="P-loop_NTPase"/>
</dbReference>
<evidence type="ECO:0000313" key="9">
    <source>
        <dbReference type="EMBL" id="AWN44078.1"/>
    </source>
</evidence>
<dbReference type="AlphaFoldDB" id="A0A2U8WEV1"/>
<evidence type="ECO:0000256" key="7">
    <source>
        <dbReference type="ARBA" id="ARBA00023136"/>
    </source>
</evidence>
<evidence type="ECO:0000256" key="1">
    <source>
        <dbReference type="ARBA" id="ARBA00005417"/>
    </source>
</evidence>
<dbReference type="KEGG" id="mets:DK389_30720"/>
<dbReference type="GO" id="GO:0022857">
    <property type="term" value="F:transmembrane transporter activity"/>
    <property type="evidence" value="ECO:0007669"/>
    <property type="project" value="InterPro"/>
</dbReference>
<gene>
    <name evidence="9" type="primary">ccmA</name>
    <name evidence="9" type="ORF">DK389_30720</name>
</gene>
<evidence type="ECO:0000313" key="10">
    <source>
        <dbReference type="Proteomes" id="UP000245926"/>
    </source>
</evidence>
<feature type="domain" description="ABC transporter" evidence="8">
    <location>
        <begin position="3"/>
        <end position="207"/>
    </location>
</feature>
<dbReference type="InterPro" id="IPR003593">
    <property type="entry name" value="AAA+_ATPase"/>
</dbReference>
<comment type="similarity">
    <text evidence="1">Belongs to the ABC transporter superfamily.</text>
</comment>
<keyword evidence="5 9" id="KW-0067">ATP-binding</keyword>
<dbReference type="PANTHER" id="PTHR43499">
    <property type="entry name" value="ABC TRANSPORTER I FAMILY MEMBER 1"/>
    <property type="match status" value="1"/>
</dbReference>
<dbReference type="EMBL" id="CP029550">
    <property type="protein sequence ID" value="AWN44078.1"/>
    <property type="molecule type" value="Genomic_DNA"/>
</dbReference>
<dbReference type="InterPro" id="IPR017871">
    <property type="entry name" value="ABC_transporter-like_CS"/>
</dbReference>
<sequence length="209" mass="21736">MRLTVTGLAVRRSGRRIFAGLSFALGPGEALMVTGRNGAGKSTLLAVLAGRLKPDAGEVLVAEVGEATLPECLHVVGHRDGLKSALTAEENLAFARDLLGDPALTPGEALAELGLAHALKLPVAYLSAGQRRRVALARLLVCRRPLWLLDEPTAALDLASQGVLAALMARHRAGGGLVVAATHQALGLDDAQELRIERPAPATEAEAFA</sequence>
<reference evidence="10" key="1">
    <citation type="submission" date="2018-05" db="EMBL/GenBank/DDBJ databases">
        <title>Complete Genome Sequence of Methylobacterium sp. 17SD2-17.</title>
        <authorList>
            <person name="Srinivasan S."/>
        </authorList>
    </citation>
    <scope>NUCLEOTIDE SEQUENCE [LARGE SCALE GENOMIC DNA]</scope>
    <source>
        <strain evidence="10">17SD2-17</strain>
    </source>
</reference>
<dbReference type="Proteomes" id="UP000245926">
    <property type="component" value="Chromosome"/>
</dbReference>
<keyword evidence="2" id="KW-0813">Transport</keyword>
<dbReference type="Gene3D" id="3.40.50.300">
    <property type="entry name" value="P-loop containing nucleotide triphosphate hydrolases"/>
    <property type="match status" value="1"/>
</dbReference>
<dbReference type="RefSeq" id="WP_109895480.1">
    <property type="nucleotide sequence ID" value="NZ_CP029550.1"/>
</dbReference>
<dbReference type="InterPro" id="IPR003439">
    <property type="entry name" value="ABC_transporter-like_ATP-bd"/>
</dbReference>
<name>A0A2U8WEV1_9HYPH</name>
<dbReference type="SMART" id="SM00382">
    <property type="entry name" value="AAA"/>
    <property type="match status" value="1"/>
</dbReference>
<dbReference type="InterPro" id="IPR005895">
    <property type="entry name" value="ABC_transptr_haem_export_CcmA"/>
</dbReference>